<organism evidence="2 3">
    <name type="scientific">Piloderma croceum (strain F 1598)</name>
    <dbReference type="NCBI Taxonomy" id="765440"/>
    <lineage>
        <taxon>Eukaryota</taxon>
        <taxon>Fungi</taxon>
        <taxon>Dikarya</taxon>
        <taxon>Basidiomycota</taxon>
        <taxon>Agaricomycotina</taxon>
        <taxon>Agaricomycetes</taxon>
        <taxon>Agaricomycetidae</taxon>
        <taxon>Atheliales</taxon>
        <taxon>Atheliaceae</taxon>
        <taxon>Piloderma</taxon>
    </lineage>
</organism>
<evidence type="ECO:0000313" key="3">
    <source>
        <dbReference type="Proteomes" id="UP000054166"/>
    </source>
</evidence>
<protein>
    <recommendedName>
        <fullName evidence="1">DEAD/DEAH-box helicase domain-containing protein</fullName>
    </recommendedName>
</protein>
<name>A0A0C3G5H0_PILCF</name>
<sequence>MKVPQEFQLEAILRPLDGHNTVVSSATGSGKTMIMILLLLLHPMEHLILIVPLKRLQQAQLNAFTSFGIRFVIVNEDTPDDAELWKKIVNGYFQNVIITMESMGKHDGHFGKFALILRNQDHKFIN</sequence>
<feature type="domain" description="DEAD/DEAH-box helicase" evidence="1">
    <location>
        <begin position="6"/>
        <end position="105"/>
    </location>
</feature>
<evidence type="ECO:0000313" key="2">
    <source>
        <dbReference type="EMBL" id="KIM91510.1"/>
    </source>
</evidence>
<dbReference type="InterPro" id="IPR011545">
    <property type="entry name" value="DEAD/DEAH_box_helicase_dom"/>
</dbReference>
<reference evidence="2 3" key="1">
    <citation type="submission" date="2014-04" db="EMBL/GenBank/DDBJ databases">
        <authorList>
            <consortium name="DOE Joint Genome Institute"/>
            <person name="Kuo A."/>
            <person name="Tarkka M."/>
            <person name="Buscot F."/>
            <person name="Kohler A."/>
            <person name="Nagy L.G."/>
            <person name="Floudas D."/>
            <person name="Copeland A."/>
            <person name="Barry K.W."/>
            <person name="Cichocki N."/>
            <person name="Veneault-Fourrey C."/>
            <person name="LaButti K."/>
            <person name="Lindquist E.A."/>
            <person name="Lipzen A."/>
            <person name="Lundell T."/>
            <person name="Morin E."/>
            <person name="Murat C."/>
            <person name="Sun H."/>
            <person name="Tunlid A."/>
            <person name="Henrissat B."/>
            <person name="Grigoriev I.V."/>
            <person name="Hibbett D.S."/>
            <person name="Martin F."/>
            <person name="Nordberg H.P."/>
            <person name="Cantor M.N."/>
            <person name="Hua S.X."/>
        </authorList>
    </citation>
    <scope>NUCLEOTIDE SEQUENCE [LARGE SCALE GENOMIC DNA]</scope>
    <source>
        <strain evidence="2 3">F 1598</strain>
    </source>
</reference>
<dbReference type="SUPFAM" id="SSF52540">
    <property type="entry name" value="P-loop containing nucleoside triphosphate hydrolases"/>
    <property type="match status" value="1"/>
</dbReference>
<dbReference type="STRING" id="765440.A0A0C3G5H0"/>
<dbReference type="Pfam" id="PF00270">
    <property type="entry name" value="DEAD"/>
    <property type="match status" value="1"/>
</dbReference>
<dbReference type="AlphaFoldDB" id="A0A0C3G5H0"/>
<gene>
    <name evidence="2" type="ORF">PILCRDRAFT_677</name>
</gene>
<accession>A0A0C3G5H0</accession>
<dbReference type="HOGENOM" id="CLU_1982390_0_0_1"/>
<dbReference type="EMBL" id="KN832971">
    <property type="protein sequence ID" value="KIM91510.1"/>
    <property type="molecule type" value="Genomic_DNA"/>
</dbReference>
<reference evidence="3" key="2">
    <citation type="submission" date="2015-01" db="EMBL/GenBank/DDBJ databases">
        <title>Evolutionary Origins and Diversification of the Mycorrhizal Mutualists.</title>
        <authorList>
            <consortium name="DOE Joint Genome Institute"/>
            <consortium name="Mycorrhizal Genomics Consortium"/>
            <person name="Kohler A."/>
            <person name="Kuo A."/>
            <person name="Nagy L.G."/>
            <person name="Floudas D."/>
            <person name="Copeland A."/>
            <person name="Barry K.W."/>
            <person name="Cichocki N."/>
            <person name="Veneault-Fourrey C."/>
            <person name="LaButti K."/>
            <person name="Lindquist E.A."/>
            <person name="Lipzen A."/>
            <person name="Lundell T."/>
            <person name="Morin E."/>
            <person name="Murat C."/>
            <person name="Riley R."/>
            <person name="Ohm R."/>
            <person name="Sun H."/>
            <person name="Tunlid A."/>
            <person name="Henrissat B."/>
            <person name="Grigoriev I.V."/>
            <person name="Hibbett D.S."/>
            <person name="Martin F."/>
        </authorList>
    </citation>
    <scope>NUCLEOTIDE SEQUENCE [LARGE SCALE GENOMIC DNA]</scope>
    <source>
        <strain evidence="3">F 1598</strain>
    </source>
</reference>
<dbReference type="Proteomes" id="UP000054166">
    <property type="component" value="Unassembled WGS sequence"/>
</dbReference>
<dbReference type="Gene3D" id="3.40.50.300">
    <property type="entry name" value="P-loop containing nucleotide triphosphate hydrolases"/>
    <property type="match status" value="1"/>
</dbReference>
<dbReference type="InterPro" id="IPR027417">
    <property type="entry name" value="P-loop_NTPase"/>
</dbReference>
<dbReference type="InParanoid" id="A0A0C3G5H0"/>
<dbReference type="GO" id="GO:0003676">
    <property type="term" value="F:nucleic acid binding"/>
    <property type="evidence" value="ECO:0007669"/>
    <property type="project" value="InterPro"/>
</dbReference>
<proteinExistence type="predicted"/>
<evidence type="ECO:0000259" key="1">
    <source>
        <dbReference type="Pfam" id="PF00270"/>
    </source>
</evidence>
<dbReference type="OrthoDB" id="10261556at2759"/>
<dbReference type="GO" id="GO:0005524">
    <property type="term" value="F:ATP binding"/>
    <property type="evidence" value="ECO:0007669"/>
    <property type="project" value="InterPro"/>
</dbReference>
<keyword evidence="3" id="KW-1185">Reference proteome</keyword>